<dbReference type="Gene3D" id="4.10.60.10">
    <property type="entry name" value="Zinc finger, CCHC-type"/>
    <property type="match status" value="1"/>
</dbReference>
<dbReference type="SUPFAM" id="SSF57756">
    <property type="entry name" value="Retrovirus zinc finger-like domains"/>
    <property type="match status" value="1"/>
</dbReference>
<dbReference type="GO" id="GO:0008270">
    <property type="term" value="F:zinc ion binding"/>
    <property type="evidence" value="ECO:0007669"/>
    <property type="project" value="UniProtKB-KW"/>
</dbReference>
<reference evidence="5" key="2">
    <citation type="submission" date="2021-10" db="EMBL/GenBank/DDBJ databases">
        <title>Phylogenomics reveals ancestral predisposition of the termite-cultivated fungus Termitomyces towards a domesticated lifestyle.</title>
        <authorList>
            <person name="Auxier B."/>
            <person name="Grum-Grzhimaylo A."/>
            <person name="Cardenas M.E."/>
            <person name="Lodge J.D."/>
            <person name="Laessoe T."/>
            <person name="Pedersen O."/>
            <person name="Smith M.E."/>
            <person name="Kuyper T.W."/>
            <person name="Franco-Molano E.A."/>
            <person name="Baroni T.J."/>
            <person name="Aanen D.K."/>
        </authorList>
    </citation>
    <scope>NUCLEOTIDE SEQUENCE</scope>
    <source>
        <strain evidence="5">AP01</strain>
        <tissue evidence="5">Mycelium</tissue>
    </source>
</reference>
<dbReference type="GO" id="GO:0003676">
    <property type="term" value="F:nucleic acid binding"/>
    <property type="evidence" value="ECO:0007669"/>
    <property type="project" value="InterPro"/>
</dbReference>
<feature type="compositionally biased region" description="Basic residues" evidence="3">
    <location>
        <begin position="48"/>
        <end position="57"/>
    </location>
</feature>
<gene>
    <name evidence="5" type="ORF">DXG03_002885</name>
</gene>
<feature type="region of interest" description="Disordered" evidence="3">
    <location>
        <begin position="1"/>
        <end position="127"/>
    </location>
</feature>
<feature type="region of interest" description="Disordered" evidence="3">
    <location>
        <begin position="292"/>
        <end position="358"/>
    </location>
</feature>
<dbReference type="InterPro" id="IPR001878">
    <property type="entry name" value="Znf_CCHC"/>
</dbReference>
<sequence length="472" mass="51630">MDKEIIDLTLTPPPPAYINLGASDVPAASTSTLTPVASSSVAPDTQRKRSRRKKRKRTLTEGESQTTSAAQTREPSVEDGELDAGKLGERPPSSSPDKQTETSQRRKERRLNDQTQHRRSPSPYQKSASLKDVDDLFFIDIAPAPLPPAALFASSSTAPAQEEEANNALLLPAHVSVFGNEPVEIMAPTTLDSDDEGYINYLDYDDRANECPTLWRLYEYLSDAAKKHVLGTRKQKQHLSLGEGGEGYIADDEWCYNCGSCGHWGDDCQDVPHREDAPNEFSAFSEHNTLSGPFFDALGDRPEKKQSRKPRDWETGNDLPPTWGNVPDNVGKQGRRNNAAKLRRKAQEEAAQDDHDDWFGNIANPLRGLNGNLASSAPKKITFGKSIQESSRHFPPPPPPPTLLDRLSNSYGDNGMTRELYVNTTVILIHDGNGMTGDKAVIEAATVIVTATGVDEMTQGLVTKAGIPGDCV</sequence>
<evidence type="ECO:0000256" key="1">
    <source>
        <dbReference type="ARBA" id="ARBA00022664"/>
    </source>
</evidence>
<keyword evidence="1" id="KW-0507">mRNA processing</keyword>
<keyword evidence="2" id="KW-0863">Zinc-finger</keyword>
<protein>
    <recommendedName>
        <fullName evidence="4">CCHC-type domain-containing protein</fullName>
    </recommendedName>
</protein>
<reference evidence="5" key="1">
    <citation type="submission" date="2020-07" db="EMBL/GenBank/DDBJ databases">
        <authorList>
            <person name="Nieuwenhuis M."/>
            <person name="Van De Peppel L.J.J."/>
        </authorList>
    </citation>
    <scope>NUCLEOTIDE SEQUENCE</scope>
    <source>
        <strain evidence="5">AP01</strain>
        <tissue evidence="5">Mycelium</tissue>
    </source>
</reference>
<dbReference type="InterPro" id="IPR036875">
    <property type="entry name" value="Znf_CCHC_sf"/>
</dbReference>
<comment type="caution">
    <text evidence="5">The sequence shown here is derived from an EMBL/GenBank/DDBJ whole genome shotgun (WGS) entry which is preliminary data.</text>
</comment>
<dbReference type="EMBL" id="JABCKV010000019">
    <property type="protein sequence ID" value="KAG5646582.1"/>
    <property type="molecule type" value="Genomic_DNA"/>
</dbReference>
<feature type="compositionally biased region" description="Basic and acidic residues" evidence="3">
    <location>
        <begin position="98"/>
        <end position="116"/>
    </location>
</feature>
<keyword evidence="2" id="KW-0479">Metal-binding</keyword>
<evidence type="ECO:0000256" key="3">
    <source>
        <dbReference type="SAM" id="MobiDB-lite"/>
    </source>
</evidence>
<feature type="domain" description="CCHC-type" evidence="4">
    <location>
        <begin position="255"/>
        <end position="270"/>
    </location>
</feature>
<dbReference type="GO" id="GO:0006397">
    <property type="term" value="P:mRNA processing"/>
    <property type="evidence" value="ECO:0007669"/>
    <property type="project" value="UniProtKB-KW"/>
</dbReference>
<dbReference type="OrthoDB" id="7608935at2759"/>
<dbReference type="PROSITE" id="PS50158">
    <property type="entry name" value="ZF_CCHC"/>
    <property type="match status" value="1"/>
</dbReference>
<organism evidence="5 6">
    <name type="scientific">Asterophora parasitica</name>
    <dbReference type="NCBI Taxonomy" id="117018"/>
    <lineage>
        <taxon>Eukaryota</taxon>
        <taxon>Fungi</taxon>
        <taxon>Dikarya</taxon>
        <taxon>Basidiomycota</taxon>
        <taxon>Agaricomycotina</taxon>
        <taxon>Agaricomycetes</taxon>
        <taxon>Agaricomycetidae</taxon>
        <taxon>Agaricales</taxon>
        <taxon>Tricholomatineae</taxon>
        <taxon>Lyophyllaceae</taxon>
        <taxon>Asterophora</taxon>
    </lineage>
</organism>
<dbReference type="Proteomes" id="UP000775547">
    <property type="component" value="Unassembled WGS sequence"/>
</dbReference>
<evidence type="ECO:0000313" key="5">
    <source>
        <dbReference type="EMBL" id="KAG5646582.1"/>
    </source>
</evidence>
<dbReference type="AlphaFoldDB" id="A0A9P7GG95"/>
<feature type="compositionally biased region" description="Basic and acidic residues" evidence="3">
    <location>
        <begin position="298"/>
        <end position="314"/>
    </location>
</feature>
<name>A0A9P7GG95_9AGAR</name>
<evidence type="ECO:0000313" key="6">
    <source>
        <dbReference type="Proteomes" id="UP000775547"/>
    </source>
</evidence>
<evidence type="ECO:0000256" key="2">
    <source>
        <dbReference type="PROSITE-ProRule" id="PRU00047"/>
    </source>
</evidence>
<feature type="compositionally biased region" description="Polar residues" evidence="3">
    <location>
        <begin position="61"/>
        <end position="74"/>
    </location>
</feature>
<keyword evidence="2" id="KW-0862">Zinc</keyword>
<proteinExistence type="predicted"/>
<evidence type="ECO:0000259" key="4">
    <source>
        <dbReference type="PROSITE" id="PS50158"/>
    </source>
</evidence>
<keyword evidence="6" id="KW-1185">Reference proteome</keyword>
<feature type="compositionally biased region" description="Polar residues" evidence="3">
    <location>
        <begin position="28"/>
        <end position="43"/>
    </location>
</feature>
<accession>A0A9P7GG95</accession>